<dbReference type="RefSeq" id="WP_348946521.1">
    <property type="nucleotide sequence ID" value="NZ_CP157355.1"/>
</dbReference>
<dbReference type="Pfam" id="PF12796">
    <property type="entry name" value="Ank_2"/>
    <property type="match status" value="1"/>
</dbReference>
<dbReference type="EMBL" id="CP157355">
    <property type="protein sequence ID" value="XBM02247.1"/>
    <property type="molecule type" value="Genomic_DNA"/>
</dbReference>
<evidence type="ECO:0000256" key="1">
    <source>
        <dbReference type="PROSITE-ProRule" id="PRU00023"/>
    </source>
</evidence>
<dbReference type="InterPro" id="IPR036770">
    <property type="entry name" value="Ankyrin_rpt-contain_sf"/>
</dbReference>
<protein>
    <submittedName>
        <fullName evidence="2">Ankyrin repeat domain-containing protein</fullName>
    </submittedName>
</protein>
<dbReference type="InterPro" id="IPR002110">
    <property type="entry name" value="Ankyrin_rpt"/>
</dbReference>
<name>A0AAU7FDS5_9NEIS</name>
<evidence type="ECO:0000313" key="2">
    <source>
        <dbReference type="EMBL" id="XBM02247.1"/>
    </source>
</evidence>
<dbReference type="SUPFAM" id="SSF48403">
    <property type="entry name" value="Ankyrin repeat"/>
    <property type="match status" value="1"/>
</dbReference>
<proteinExistence type="predicted"/>
<dbReference type="AlphaFoldDB" id="A0AAU7FDS5"/>
<sequence>MMTLRHLLPTGLLTLATLYLAGAAYNLHRLDIEQALVCADEGGLLIPAAAQVCRAYVFQLRGTADDIARLQAGAGMGFVVQGRASAQHKAELVAFFQARGLDINQPDAQGWLPLHASILARQPDEVAILLAHGADPLRVNNQQQTALALAQALQQRKPDTKMQRIIALLQARPAAGH</sequence>
<dbReference type="KEGG" id="cmav:ABHF33_08270"/>
<gene>
    <name evidence="2" type="ORF">ABHF33_08270</name>
</gene>
<organism evidence="2">
    <name type="scientific">Chitinibacter mangrovi</name>
    <dbReference type="NCBI Taxonomy" id="3153927"/>
    <lineage>
        <taxon>Bacteria</taxon>
        <taxon>Pseudomonadati</taxon>
        <taxon>Pseudomonadota</taxon>
        <taxon>Betaproteobacteria</taxon>
        <taxon>Neisseriales</taxon>
        <taxon>Chitinibacteraceae</taxon>
        <taxon>Chitinibacter</taxon>
    </lineage>
</organism>
<reference evidence="2" key="1">
    <citation type="submission" date="2024-05" db="EMBL/GenBank/DDBJ databases">
        <authorList>
            <person name="Yang L."/>
            <person name="Pan L."/>
        </authorList>
    </citation>
    <scope>NUCLEOTIDE SEQUENCE</scope>
    <source>
        <strain evidence="2">FCG-7</strain>
    </source>
</reference>
<accession>A0AAU7FDS5</accession>
<dbReference type="PROSITE" id="PS50088">
    <property type="entry name" value="ANK_REPEAT"/>
    <property type="match status" value="1"/>
</dbReference>
<dbReference type="Gene3D" id="1.25.40.20">
    <property type="entry name" value="Ankyrin repeat-containing domain"/>
    <property type="match status" value="1"/>
</dbReference>
<keyword evidence="1" id="KW-0040">ANK repeat</keyword>
<feature type="repeat" description="ANK" evidence="1">
    <location>
        <begin position="109"/>
        <end position="141"/>
    </location>
</feature>